<organism evidence="1 2">
    <name type="scientific">Peronosclerospora sorghi</name>
    <dbReference type="NCBI Taxonomy" id="230839"/>
    <lineage>
        <taxon>Eukaryota</taxon>
        <taxon>Sar</taxon>
        <taxon>Stramenopiles</taxon>
        <taxon>Oomycota</taxon>
        <taxon>Peronosporomycetes</taxon>
        <taxon>Peronosporales</taxon>
        <taxon>Peronosporaceae</taxon>
        <taxon>Peronosclerospora</taxon>
    </lineage>
</organism>
<evidence type="ECO:0000313" key="2">
    <source>
        <dbReference type="Proteomes" id="UP001163321"/>
    </source>
</evidence>
<sequence>MVRLLEARLSDANANLKVKAANVLATVVTSVGTEIAKMSKLLRPSLIDGVADNKKAMQAAVLHALHQWFFQLLLFVDMAQSFQDILRQLALCITSNELYDVSGGASITEVSCPSIKNASQEWNGGEIEGGEPAPHPSPMGCCFLGAS</sequence>
<proteinExistence type="predicted"/>
<keyword evidence="2" id="KW-1185">Reference proteome</keyword>
<dbReference type="EMBL" id="CM047581">
    <property type="protein sequence ID" value="KAI9916619.1"/>
    <property type="molecule type" value="Genomic_DNA"/>
</dbReference>
<comment type="caution">
    <text evidence="1">The sequence shown here is derived from an EMBL/GenBank/DDBJ whole genome shotgun (WGS) entry which is preliminary data.</text>
</comment>
<protein>
    <submittedName>
        <fullName evidence="1">Uncharacterized protein</fullName>
    </submittedName>
</protein>
<reference evidence="1 2" key="1">
    <citation type="journal article" date="2022" name="bioRxiv">
        <title>The genome of the oomycete Peronosclerospora sorghi, a cosmopolitan pathogen of maize and sorghum, is inflated with dispersed pseudogenes.</title>
        <authorList>
            <person name="Fletcher K."/>
            <person name="Martin F."/>
            <person name="Isakeit T."/>
            <person name="Cavanaugh K."/>
            <person name="Magill C."/>
            <person name="Michelmore R."/>
        </authorList>
    </citation>
    <scope>NUCLEOTIDE SEQUENCE [LARGE SCALE GENOMIC DNA]</scope>
    <source>
        <strain evidence="1">P6</strain>
    </source>
</reference>
<evidence type="ECO:0000313" key="1">
    <source>
        <dbReference type="EMBL" id="KAI9916619.1"/>
    </source>
</evidence>
<name>A0ACC0WCZ9_9STRA</name>
<dbReference type="Proteomes" id="UP001163321">
    <property type="component" value="Chromosome 2"/>
</dbReference>
<accession>A0ACC0WCZ9</accession>
<gene>
    <name evidence="1" type="ORF">PsorP6_017063</name>
</gene>